<dbReference type="PANTHER" id="PTHR19848:SF8">
    <property type="entry name" value="F-BOX AND WD REPEAT DOMAIN CONTAINING 7"/>
    <property type="match status" value="1"/>
</dbReference>
<dbReference type="PROSITE" id="PS50294">
    <property type="entry name" value="WD_REPEATS_REGION"/>
    <property type="match status" value="1"/>
</dbReference>
<evidence type="ECO:0000256" key="3">
    <source>
        <dbReference type="PROSITE-ProRule" id="PRU00221"/>
    </source>
</evidence>
<dbReference type="AlphaFoldDB" id="A0A0D0AAQ7"/>
<dbReference type="Pfam" id="PF00400">
    <property type="entry name" value="WD40"/>
    <property type="match status" value="2"/>
</dbReference>
<dbReference type="PROSITE" id="PS50082">
    <property type="entry name" value="WD_REPEATS_2"/>
    <property type="match status" value="1"/>
</dbReference>
<evidence type="ECO:0000313" key="4">
    <source>
        <dbReference type="EMBL" id="KIK38876.1"/>
    </source>
</evidence>
<dbReference type="HOGENOM" id="CLU_000288_57_18_1"/>
<keyword evidence="2" id="KW-0677">Repeat</keyword>
<dbReference type="OrthoDB" id="3203311at2759"/>
<feature type="repeat" description="WD" evidence="3">
    <location>
        <begin position="54"/>
        <end position="83"/>
    </location>
</feature>
<dbReference type="STRING" id="930992.A0A0D0AAQ7"/>
<dbReference type="InterPro" id="IPR001680">
    <property type="entry name" value="WD40_rpt"/>
</dbReference>
<sequence length="201" mass="22477">FRVWDLETGTQVGQEWEDKDQEVSPDGKKIASARSRDDAVKLWNINTGKVIKILTGHTGRVGSVRWSPDGGRVVSGERDETFRGVWDVESGKTILRPINILDEWEYDSEEYVGDWVVCYSPDAKMIATGAVNFLHIRDANTGKSLKTPRSIGLFVSSLAWTSNGKTLVIGGLFNITKFDTTTWTVQVLFFLDKRCVFVAAD</sequence>
<dbReference type="PANTHER" id="PTHR19848">
    <property type="entry name" value="WD40 REPEAT PROTEIN"/>
    <property type="match status" value="1"/>
</dbReference>
<dbReference type="InParanoid" id="A0A0D0AAQ7"/>
<feature type="non-terminal residue" evidence="4">
    <location>
        <position position="1"/>
    </location>
</feature>
<dbReference type="EMBL" id="KN835369">
    <property type="protein sequence ID" value="KIK38876.1"/>
    <property type="molecule type" value="Genomic_DNA"/>
</dbReference>
<protein>
    <recommendedName>
        <fullName evidence="6">WD40 repeat-like protein</fullName>
    </recommendedName>
</protein>
<evidence type="ECO:0000313" key="5">
    <source>
        <dbReference type="Proteomes" id="UP000054485"/>
    </source>
</evidence>
<proteinExistence type="predicted"/>
<dbReference type="SUPFAM" id="SSF82171">
    <property type="entry name" value="DPP6 N-terminal domain-like"/>
    <property type="match status" value="1"/>
</dbReference>
<keyword evidence="1 3" id="KW-0853">WD repeat</keyword>
<reference evidence="5" key="2">
    <citation type="submission" date="2015-01" db="EMBL/GenBank/DDBJ databases">
        <title>Evolutionary Origins and Diversification of the Mycorrhizal Mutualists.</title>
        <authorList>
            <consortium name="DOE Joint Genome Institute"/>
            <consortium name="Mycorrhizal Genomics Consortium"/>
            <person name="Kohler A."/>
            <person name="Kuo A."/>
            <person name="Nagy L.G."/>
            <person name="Floudas D."/>
            <person name="Copeland A."/>
            <person name="Barry K.W."/>
            <person name="Cichocki N."/>
            <person name="Veneault-Fourrey C."/>
            <person name="LaButti K."/>
            <person name="Lindquist E.A."/>
            <person name="Lipzen A."/>
            <person name="Lundell T."/>
            <person name="Morin E."/>
            <person name="Murat C."/>
            <person name="Riley R."/>
            <person name="Ohm R."/>
            <person name="Sun H."/>
            <person name="Tunlid A."/>
            <person name="Henrissat B."/>
            <person name="Grigoriev I.V."/>
            <person name="Hibbett D.S."/>
            <person name="Martin F."/>
        </authorList>
    </citation>
    <scope>NUCLEOTIDE SEQUENCE [LARGE SCALE GENOMIC DNA]</scope>
    <source>
        <strain evidence="5">UH-Slu-Lm8-n1</strain>
    </source>
</reference>
<organism evidence="4 5">
    <name type="scientific">Suillus luteus UH-Slu-Lm8-n1</name>
    <dbReference type="NCBI Taxonomy" id="930992"/>
    <lineage>
        <taxon>Eukaryota</taxon>
        <taxon>Fungi</taxon>
        <taxon>Dikarya</taxon>
        <taxon>Basidiomycota</taxon>
        <taxon>Agaricomycotina</taxon>
        <taxon>Agaricomycetes</taxon>
        <taxon>Agaricomycetidae</taxon>
        <taxon>Boletales</taxon>
        <taxon>Suillineae</taxon>
        <taxon>Suillaceae</taxon>
        <taxon>Suillus</taxon>
    </lineage>
</organism>
<dbReference type="InterPro" id="IPR015943">
    <property type="entry name" value="WD40/YVTN_repeat-like_dom_sf"/>
</dbReference>
<dbReference type="Proteomes" id="UP000054485">
    <property type="component" value="Unassembled WGS sequence"/>
</dbReference>
<keyword evidence="5" id="KW-1185">Reference proteome</keyword>
<gene>
    <name evidence="4" type="ORF">CY34DRAFT_90231</name>
</gene>
<accession>A0A0D0AAQ7</accession>
<dbReference type="Gene3D" id="2.130.10.10">
    <property type="entry name" value="YVTN repeat-like/Quinoprotein amine dehydrogenase"/>
    <property type="match status" value="1"/>
</dbReference>
<evidence type="ECO:0000256" key="1">
    <source>
        <dbReference type="ARBA" id="ARBA00022574"/>
    </source>
</evidence>
<reference evidence="4 5" key="1">
    <citation type="submission" date="2014-04" db="EMBL/GenBank/DDBJ databases">
        <authorList>
            <consortium name="DOE Joint Genome Institute"/>
            <person name="Kuo A."/>
            <person name="Ruytinx J."/>
            <person name="Rineau F."/>
            <person name="Colpaert J."/>
            <person name="Kohler A."/>
            <person name="Nagy L.G."/>
            <person name="Floudas D."/>
            <person name="Copeland A."/>
            <person name="Barry K.W."/>
            <person name="Cichocki N."/>
            <person name="Veneault-Fourrey C."/>
            <person name="LaButti K."/>
            <person name="Lindquist E.A."/>
            <person name="Lipzen A."/>
            <person name="Lundell T."/>
            <person name="Morin E."/>
            <person name="Murat C."/>
            <person name="Sun H."/>
            <person name="Tunlid A."/>
            <person name="Henrissat B."/>
            <person name="Grigoriev I.V."/>
            <person name="Hibbett D.S."/>
            <person name="Martin F."/>
            <person name="Nordberg H.P."/>
            <person name="Cantor M.N."/>
            <person name="Hua S.X."/>
        </authorList>
    </citation>
    <scope>NUCLEOTIDE SEQUENCE [LARGE SCALE GENOMIC DNA]</scope>
    <source>
        <strain evidence="4 5">UH-Slu-Lm8-n1</strain>
    </source>
</reference>
<dbReference type="SMART" id="SM00320">
    <property type="entry name" value="WD40"/>
    <property type="match status" value="2"/>
</dbReference>
<evidence type="ECO:0000256" key="2">
    <source>
        <dbReference type="ARBA" id="ARBA00022737"/>
    </source>
</evidence>
<evidence type="ECO:0008006" key="6">
    <source>
        <dbReference type="Google" id="ProtNLM"/>
    </source>
</evidence>
<name>A0A0D0AAQ7_9AGAM</name>